<keyword evidence="1" id="KW-0732">Signal</keyword>
<dbReference type="HOGENOM" id="CLU_118537_0_0_4"/>
<sequence length="159" mass="17299">MWAGAVLGLLLCGGAALAGCQVFEQRQQRLAAIERAAQRQAIQSQPKQAAKSAVQIPEAQAVFVNAAVLQLNLPWRDLQEAVAAATPPAVALLALEPDARKRVLKISAEARNSDDMIAYIQQLKEQELFSGVQLVRHEISQLDPNRPIRFQVEAGWSAP</sequence>
<proteinExistence type="predicted"/>
<dbReference type="AlphaFoldDB" id="W0VAG4"/>
<dbReference type="InterPro" id="IPR007813">
    <property type="entry name" value="PilN"/>
</dbReference>
<reference evidence="2 3" key="1">
    <citation type="journal article" date="2015" name="Genome Announc.">
        <title>Genome Sequence of Mushroom Soft-Rot Pathogen Janthinobacterium agaricidamnosum.</title>
        <authorList>
            <person name="Graupner K."/>
            <person name="Lackner G."/>
            <person name="Hertweck C."/>
        </authorList>
    </citation>
    <scope>NUCLEOTIDE SEQUENCE [LARGE SCALE GENOMIC DNA]</scope>
    <source>
        <strain evidence="3">NBRC 102515 / DSM 9628</strain>
    </source>
</reference>
<evidence type="ECO:0000313" key="3">
    <source>
        <dbReference type="Proteomes" id="UP000027604"/>
    </source>
</evidence>
<dbReference type="eggNOG" id="ENOG5032YN4">
    <property type="taxonomic scope" value="Bacteria"/>
</dbReference>
<accession>W0VAG4</accession>
<dbReference type="STRING" id="1349767.GJA_3969"/>
<organism evidence="2 3">
    <name type="scientific">Janthinobacterium agaricidamnosum NBRC 102515 = DSM 9628</name>
    <dbReference type="NCBI Taxonomy" id="1349767"/>
    <lineage>
        <taxon>Bacteria</taxon>
        <taxon>Pseudomonadati</taxon>
        <taxon>Pseudomonadota</taxon>
        <taxon>Betaproteobacteria</taxon>
        <taxon>Burkholderiales</taxon>
        <taxon>Oxalobacteraceae</taxon>
        <taxon>Janthinobacterium</taxon>
    </lineage>
</organism>
<keyword evidence="3" id="KW-1185">Reference proteome</keyword>
<protein>
    <recommendedName>
        <fullName evidence="4">Transmembrane protein</fullName>
    </recommendedName>
</protein>
<dbReference type="Proteomes" id="UP000027604">
    <property type="component" value="Chromosome I"/>
</dbReference>
<dbReference type="PATRIC" id="fig|1349767.4.peg.551"/>
<evidence type="ECO:0000313" key="2">
    <source>
        <dbReference type="EMBL" id="CDG84580.1"/>
    </source>
</evidence>
<dbReference type="EMBL" id="HG322949">
    <property type="protein sequence ID" value="CDG84580.1"/>
    <property type="molecule type" value="Genomic_DNA"/>
</dbReference>
<feature type="signal peptide" evidence="1">
    <location>
        <begin position="1"/>
        <end position="18"/>
    </location>
</feature>
<evidence type="ECO:0000256" key="1">
    <source>
        <dbReference type="SAM" id="SignalP"/>
    </source>
</evidence>
<feature type="chain" id="PRO_5004797693" description="Transmembrane protein" evidence="1">
    <location>
        <begin position="19"/>
        <end position="159"/>
    </location>
</feature>
<name>W0VAG4_9BURK</name>
<gene>
    <name evidence="2" type="ORF">GJA_3969</name>
</gene>
<dbReference type="KEGG" id="jag:GJA_3969"/>
<dbReference type="Pfam" id="PF05137">
    <property type="entry name" value="PilN"/>
    <property type="match status" value="1"/>
</dbReference>
<evidence type="ECO:0008006" key="4">
    <source>
        <dbReference type="Google" id="ProtNLM"/>
    </source>
</evidence>